<dbReference type="EMBL" id="MT631272">
    <property type="protein sequence ID" value="QNO47711.1"/>
    <property type="molecule type" value="Genomic_DNA"/>
</dbReference>
<sequence>MALCVNEIKRLHGRIVVAYDGEIVGNLPLPFAGLLSMRGIESVDTKLRCPHAVMEEMGCVLPSPFMTQSFLALPVIPRLKITNLGLVDVIRG</sequence>
<feature type="domain" description="Adenine deaminase C-terminal" evidence="1">
    <location>
        <begin position="1"/>
        <end position="90"/>
    </location>
</feature>
<accession>A0A7G9YI77</accession>
<keyword evidence="2" id="KW-0378">Hydrolase</keyword>
<evidence type="ECO:0000313" key="2">
    <source>
        <dbReference type="EMBL" id="QNO47711.1"/>
    </source>
</evidence>
<gene>
    <name evidence="2" type="primary">ade</name>
    <name evidence="2" type="ORF">LDJELIEA_00009</name>
</gene>
<reference evidence="2" key="1">
    <citation type="submission" date="2020-06" db="EMBL/GenBank/DDBJ databases">
        <title>Unique genomic features of the anaerobic methanotrophic archaea.</title>
        <authorList>
            <person name="Chadwick G.L."/>
            <person name="Skennerton C.T."/>
            <person name="Laso-Perez R."/>
            <person name="Leu A.O."/>
            <person name="Speth D.R."/>
            <person name="Yu H."/>
            <person name="Morgan-Lang C."/>
            <person name="Hatzenpichler R."/>
            <person name="Goudeau D."/>
            <person name="Malmstrom R."/>
            <person name="Brazelton W.J."/>
            <person name="Woyke T."/>
            <person name="Hallam S.J."/>
            <person name="Tyson G.W."/>
            <person name="Wegener G."/>
            <person name="Boetius A."/>
            <person name="Orphan V."/>
        </authorList>
    </citation>
    <scope>NUCLEOTIDE SEQUENCE</scope>
</reference>
<name>A0A7G9YI77_9EURY</name>
<dbReference type="EC" id="3.5.4.2" evidence="2"/>
<dbReference type="InterPro" id="IPR026912">
    <property type="entry name" value="Adenine_deam_C"/>
</dbReference>
<dbReference type="AlphaFoldDB" id="A0A7G9YI77"/>
<dbReference type="GO" id="GO:0000034">
    <property type="term" value="F:adenine deaminase activity"/>
    <property type="evidence" value="ECO:0007669"/>
    <property type="project" value="UniProtKB-EC"/>
</dbReference>
<dbReference type="Pfam" id="PF13382">
    <property type="entry name" value="Adenine_deam_C"/>
    <property type="match status" value="1"/>
</dbReference>
<evidence type="ECO:0000259" key="1">
    <source>
        <dbReference type="Pfam" id="PF13382"/>
    </source>
</evidence>
<protein>
    <submittedName>
        <fullName evidence="2">Adenine deaminase</fullName>
        <ecNumber evidence="2">3.5.4.2</ecNumber>
    </submittedName>
</protein>
<organism evidence="2">
    <name type="scientific">Candidatus Methanogaster sp. ANME-2c ERB4</name>
    <dbReference type="NCBI Taxonomy" id="2759911"/>
    <lineage>
        <taxon>Archaea</taxon>
        <taxon>Methanobacteriati</taxon>
        <taxon>Methanobacteriota</taxon>
        <taxon>Stenosarchaea group</taxon>
        <taxon>Methanomicrobia</taxon>
        <taxon>Methanosarcinales</taxon>
        <taxon>ANME-2 cluster</taxon>
        <taxon>Candidatus Methanogasteraceae</taxon>
        <taxon>Candidatus Methanogaster</taxon>
    </lineage>
</organism>
<proteinExistence type="predicted"/>